<dbReference type="Proteomes" id="UP000027238">
    <property type="component" value="Unassembled WGS sequence"/>
</dbReference>
<dbReference type="HOGENOM" id="CLU_1916917_0_0_1"/>
<keyword evidence="3" id="KW-1185">Reference proteome</keyword>
<sequence length="141" mass="15676">MQSASFIYLLIYSVFIACVGAKNCCFRTIWPEINVLETKWNDTQGVARCILRGSFPPGSKCSVENSKDANGNIQALTSVYFGSNPYSYNYRLGIDTSSCKSLPDDKFKTGWEGFGAYLFKDSVLDYGPVEDCDAPNAFYYG</sequence>
<gene>
    <name evidence="2" type="ORF">CSUB01_11775</name>
</gene>
<dbReference type="EMBL" id="JMSE01000916">
    <property type="protein sequence ID" value="KDN66636.1"/>
    <property type="molecule type" value="Genomic_DNA"/>
</dbReference>
<dbReference type="OMA" id="NCCFRTI"/>
<protein>
    <recommendedName>
        <fullName evidence="4">Secreted protein</fullName>
    </recommendedName>
</protein>
<evidence type="ECO:0000313" key="3">
    <source>
        <dbReference type="Proteomes" id="UP000027238"/>
    </source>
</evidence>
<feature type="signal peptide" evidence="1">
    <location>
        <begin position="1"/>
        <end position="21"/>
    </location>
</feature>
<feature type="chain" id="PRO_5001634099" description="Secreted protein" evidence="1">
    <location>
        <begin position="22"/>
        <end position="141"/>
    </location>
</feature>
<organism evidence="2 3">
    <name type="scientific">Colletotrichum sublineola</name>
    <name type="common">Sorghum anthracnose fungus</name>
    <dbReference type="NCBI Taxonomy" id="1173701"/>
    <lineage>
        <taxon>Eukaryota</taxon>
        <taxon>Fungi</taxon>
        <taxon>Dikarya</taxon>
        <taxon>Ascomycota</taxon>
        <taxon>Pezizomycotina</taxon>
        <taxon>Sordariomycetes</taxon>
        <taxon>Hypocreomycetidae</taxon>
        <taxon>Glomerellales</taxon>
        <taxon>Glomerellaceae</taxon>
        <taxon>Colletotrichum</taxon>
        <taxon>Colletotrichum graminicola species complex</taxon>
    </lineage>
</organism>
<evidence type="ECO:0000313" key="2">
    <source>
        <dbReference type="EMBL" id="KDN66636.1"/>
    </source>
</evidence>
<reference evidence="3" key="1">
    <citation type="journal article" date="2014" name="Genome Announc.">
        <title>Draft genome sequence of Colletotrichum sublineola, a destructive pathogen of cultivated sorghum.</title>
        <authorList>
            <person name="Baroncelli R."/>
            <person name="Sanz-Martin J.M."/>
            <person name="Rech G.E."/>
            <person name="Sukno S.A."/>
            <person name="Thon M.R."/>
        </authorList>
    </citation>
    <scope>NUCLEOTIDE SEQUENCE [LARGE SCALE GENOMIC DNA]</scope>
    <source>
        <strain evidence="3">TX430BB</strain>
    </source>
</reference>
<accession>A0A066XLN1</accession>
<dbReference type="eggNOG" id="ENOG502R8DC">
    <property type="taxonomic scope" value="Eukaryota"/>
</dbReference>
<comment type="caution">
    <text evidence="2">The sequence shown here is derived from an EMBL/GenBank/DDBJ whole genome shotgun (WGS) entry which is preliminary data.</text>
</comment>
<evidence type="ECO:0008006" key="4">
    <source>
        <dbReference type="Google" id="ProtNLM"/>
    </source>
</evidence>
<keyword evidence="1" id="KW-0732">Signal</keyword>
<evidence type="ECO:0000256" key="1">
    <source>
        <dbReference type="SAM" id="SignalP"/>
    </source>
</evidence>
<dbReference type="AlphaFoldDB" id="A0A066XLN1"/>
<name>A0A066XLN1_COLSU</name>
<dbReference type="OrthoDB" id="5167841at2759"/>
<proteinExistence type="predicted"/>